<protein>
    <recommendedName>
        <fullName evidence="4">Heparin-binding hemagglutinin</fullName>
    </recommendedName>
</protein>
<feature type="region of interest" description="Disordered" evidence="1">
    <location>
        <begin position="138"/>
        <end position="251"/>
    </location>
</feature>
<dbReference type="Proteomes" id="UP000807371">
    <property type="component" value="Unassembled WGS sequence"/>
</dbReference>
<gene>
    <name evidence="2" type="ORF">IHE55_12785</name>
</gene>
<evidence type="ECO:0008006" key="4">
    <source>
        <dbReference type="Google" id="ProtNLM"/>
    </source>
</evidence>
<sequence>MAITDDVRKSLTDPTPLYFVAGTADLAAQKLREVPALVEKLYAEAPERIAAVRNTDPQEVQEKFSQQAKEAQEKLTELFGSLDTDLRKIRETAQDLALQGVGRAAEFAVRARERYEEVAEHGREAVRTWRGEAADEVVDLAEKIEPEPAVPPKTAPARKATAPGGTANGSRAANGGVRPAARPTRKAPPARKPAAGKTDPQAGPESTAGGPAAGGAAESKATPRTAPKARPKAAPASDNGTDPKAGEQSAE</sequence>
<reference evidence="2 3" key="1">
    <citation type="submission" date="2020-09" db="EMBL/GenBank/DDBJ databases">
        <title>Biosynthesis of the nuclear factor of activated T cells inhibitor NFAT-133 and its congeners in Streptomyces pactum.</title>
        <authorList>
            <person name="Zhou W."/>
            <person name="Posri P."/>
            <person name="Abugrain M.E."/>
            <person name="Weisberg A.J."/>
            <person name="Chang J.H."/>
            <person name="Mahmud T."/>
        </authorList>
    </citation>
    <scope>NUCLEOTIDE SEQUENCE [LARGE SCALE GENOMIC DNA]</scope>
    <source>
        <strain evidence="2 3">ATCC 27456</strain>
    </source>
</reference>
<comment type="caution">
    <text evidence="2">The sequence shown here is derived from an EMBL/GenBank/DDBJ whole genome shotgun (WGS) entry which is preliminary data.</text>
</comment>
<dbReference type="RefSeq" id="WP_197989151.1">
    <property type="nucleotide sequence ID" value="NZ_JACYXC010000001.1"/>
</dbReference>
<feature type="compositionally biased region" description="Low complexity" evidence="1">
    <location>
        <begin position="155"/>
        <end position="165"/>
    </location>
</feature>
<evidence type="ECO:0000313" key="3">
    <source>
        <dbReference type="Proteomes" id="UP000807371"/>
    </source>
</evidence>
<evidence type="ECO:0000256" key="1">
    <source>
        <dbReference type="SAM" id="MobiDB-lite"/>
    </source>
</evidence>
<evidence type="ECO:0000313" key="2">
    <source>
        <dbReference type="EMBL" id="MBH5335628.1"/>
    </source>
</evidence>
<dbReference type="EMBL" id="JACYXC010000001">
    <property type="protein sequence ID" value="MBH5335628.1"/>
    <property type="molecule type" value="Genomic_DNA"/>
</dbReference>
<feature type="compositionally biased region" description="Low complexity" evidence="1">
    <location>
        <begin position="202"/>
        <end position="236"/>
    </location>
</feature>
<organism evidence="2 3">
    <name type="scientific">Streptomyces pactum</name>
    <dbReference type="NCBI Taxonomy" id="68249"/>
    <lineage>
        <taxon>Bacteria</taxon>
        <taxon>Bacillati</taxon>
        <taxon>Actinomycetota</taxon>
        <taxon>Actinomycetes</taxon>
        <taxon>Kitasatosporales</taxon>
        <taxon>Streptomycetaceae</taxon>
        <taxon>Streptomyces</taxon>
    </lineage>
</organism>
<keyword evidence="3" id="KW-1185">Reference proteome</keyword>
<name>A0ABS0NKE0_9ACTN</name>
<proteinExistence type="predicted"/>
<accession>A0ABS0NKE0</accession>